<accession>A0A6A6SJB3</accession>
<evidence type="ECO:0000313" key="3">
    <source>
        <dbReference type="Proteomes" id="UP000799753"/>
    </source>
</evidence>
<proteinExistence type="predicted"/>
<dbReference type="OrthoDB" id="2958217at2759"/>
<evidence type="ECO:0000259" key="1">
    <source>
        <dbReference type="Pfam" id="PF06985"/>
    </source>
</evidence>
<evidence type="ECO:0000313" key="2">
    <source>
        <dbReference type="EMBL" id="KAF2646743.1"/>
    </source>
</evidence>
<gene>
    <name evidence="2" type="ORF">P280DRAFT_387222</name>
</gene>
<dbReference type="PANTHER" id="PTHR33112:SF16">
    <property type="entry name" value="HETEROKARYON INCOMPATIBILITY DOMAIN-CONTAINING PROTEIN"/>
    <property type="match status" value="1"/>
</dbReference>
<dbReference type="EMBL" id="MU006776">
    <property type="protein sequence ID" value="KAF2646743.1"/>
    <property type="molecule type" value="Genomic_DNA"/>
</dbReference>
<protein>
    <submittedName>
        <fullName evidence="2">HET-domain-containing protein</fullName>
    </submittedName>
</protein>
<feature type="non-terminal residue" evidence="2">
    <location>
        <position position="242"/>
    </location>
</feature>
<dbReference type="Pfam" id="PF06985">
    <property type="entry name" value="HET"/>
    <property type="match status" value="1"/>
</dbReference>
<dbReference type="Proteomes" id="UP000799753">
    <property type="component" value="Unassembled WGS sequence"/>
</dbReference>
<name>A0A6A6SJB3_9PLEO</name>
<feature type="domain" description="Heterokaryon incompatibility" evidence="1">
    <location>
        <begin position="72"/>
        <end position="223"/>
    </location>
</feature>
<dbReference type="AlphaFoldDB" id="A0A6A6SJB3"/>
<organism evidence="2 3">
    <name type="scientific">Massarina eburnea CBS 473.64</name>
    <dbReference type="NCBI Taxonomy" id="1395130"/>
    <lineage>
        <taxon>Eukaryota</taxon>
        <taxon>Fungi</taxon>
        <taxon>Dikarya</taxon>
        <taxon>Ascomycota</taxon>
        <taxon>Pezizomycotina</taxon>
        <taxon>Dothideomycetes</taxon>
        <taxon>Pleosporomycetidae</taxon>
        <taxon>Pleosporales</taxon>
        <taxon>Massarineae</taxon>
        <taxon>Massarinaceae</taxon>
        <taxon>Massarina</taxon>
    </lineage>
</organism>
<keyword evidence="3" id="KW-1185">Reference proteome</keyword>
<reference evidence="2" key="1">
    <citation type="journal article" date="2020" name="Stud. Mycol.">
        <title>101 Dothideomycetes genomes: a test case for predicting lifestyles and emergence of pathogens.</title>
        <authorList>
            <person name="Haridas S."/>
            <person name="Albert R."/>
            <person name="Binder M."/>
            <person name="Bloem J."/>
            <person name="Labutti K."/>
            <person name="Salamov A."/>
            <person name="Andreopoulos B."/>
            <person name="Baker S."/>
            <person name="Barry K."/>
            <person name="Bills G."/>
            <person name="Bluhm B."/>
            <person name="Cannon C."/>
            <person name="Castanera R."/>
            <person name="Culley D."/>
            <person name="Daum C."/>
            <person name="Ezra D."/>
            <person name="Gonzalez J."/>
            <person name="Henrissat B."/>
            <person name="Kuo A."/>
            <person name="Liang C."/>
            <person name="Lipzen A."/>
            <person name="Lutzoni F."/>
            <person name="Magnuson J."/>
            <person name="Mondo S."/>
            <person name="Nolan M."/>
            <person name="Ohm R."/>
            <person name="Pangilinan J."/>
            <person name="Park H.-J."/>
            <person name="Ramirez L."/>
            <person name="Alfaro M."/>
            <person name="Sun H."/>
            <person name="Tritt A."/>
            <person name="Yoshinaga Y."/>
            <person name="Zwiers L.-H."/>
            <person name="Turgeon B."/>
            <person name="Goodwin S."/>
            <person name="Spatafora J."/>
            <person name="Crous P."/>
            <person name="Grigoriev I."/>
        </authorList>
    </citation>
    <scope>NUCLEOTIDE SEQUENCE</scope>
    <source>
        <strain evidence="2">CBS 473.64</strain>
    </source>
</reference>
<sequence length="242" mass="27805">MVKKWAKPSIGETQIDINTLRIWTQQCRLEHTECRSGWQGLIRNSESKRSYTLRLVDCSLMRVVSVKSHVRYAALSYVWGDAQQYSSQKQDIIYPAGAPEAEYVSLENRKLPRTIEDAIQVCRDISIRFLWVDTLCIIQDDISEKSHSLSAMDRIYKSAILTIVTASGTHADAGIPGIRPGSRNTQACEGWLDGLRLRRVNVYDSDAMIENTPWSKRGWTYQESYFSPRKLIFANDRAYYHC</sequence>
<dbReference type="PANTHER" id="PTHR33112">
    <property type="entry name" value="DOMAIN PROTEIN, PUTATIVE-RELATED"/>
    <property type="match status" value="1"/>
</dbReference>
<dbReference type="InterPro" id="IPR010730">
    <property type="entry name" value="HET"/>
</dbReference>